<dbReference type="InterPro" id="IPR006093">
    <property type="entry name" value="Oxy_OxRdtase_FAD_BS"/>
</dbReference>
<reference evidence="8 9" key="1">
    <citation type="submission" date="2019-09" db="EMBL/GenBank/DDBJ databases">
        <title>Phylogeny of genus Pseudoclavibacter and closely related genus.</title>
        <authorList>
            <person name="Li Y."/>
        </authorList>
    </citation>
    <scope>NUCLEOTIDE SEQUENCE [LARGE SCALE GENOMIC DNA]</scope>
    <source>
        <strain evidence="8 9">EGI 60007</strain>
    </source>
</reference>
<dbReference type="InterPro" id="IPR006094">
    <property type="entry name" value="Oxid_FAD_bind_N"/>
</dbReference>
<sequence>MTTTMTPPSAEAIAALAETVHGVVCARDHAEYATEVAGYNSAGTYAPEIVVGAADEHDVQAAVRFAAEHGLTVTVQATGHGNYAPVRDGLLITTTRMQSIELDPDARSVTVGAGVQWQAITPYLEPHGFVAVSGSSPSVSAVGLALGGGLGPLSRTLGCTVDYVEAFRLVDATGEVRVVDHATDEELFWALRGGKVGFGVVTEMRLRLVHLPVLYAGSLYWDGEFIEPVYRAWVDWTRSVPDAVNSSVNIIRFPDADGPPPALRGRTVIHLRYAYASPGATDDSIEAEGEAHLATFRAIGTPLLDTIGRLPGTETSGIHSDPPGQLDVWEHGLFLDEIDQDYVTALLDVVGNGRDAPFIAVETRHFGGAVATKHDESAMGGRDARYSLFLIGAPVRELFAEVLPGLAARIVGAIDQYRHHYTNYHWSGHPTGEAFRRLWTAKQHERLDRVRAAIDPGGMFAFAQTPPPDQPLNTLTDAADGARAS</sequence>
<comment type="caution">
    <text evidence="8">The sequence shown here is derived from an EMBL/GenBank/DDBJ whole genome shotgun (WGS) entry which is preliminary data.</text>
</comment>
<organism evidence="8 9">
    <name type="scientific">Pseudoclavibacter endophyticus</name>
    <dbReference type="NCBI Taxonomy" id="1778590"/>
    <lineage>
        <taxon>Bacteria</taxon>
        <taxon>Bacillati</taxon>
        <taxon>Actinomycetota</taxon>
        <taxon>Actinomycetes</taxon>
        <taxon>Micrococcales</taxon>
        <taxon>Microbacteriaceae</taxon>
        <taxon>Pseudoclavibacter</taxon>
    </lineage>
</organism>
<dbReference type="GO" id="GO:0016491">
    <property type="term" value="F:oxidoreductase activity"/>
    <property type="evidence" value="ECO:0007669"/>
    <property type="project" value="UniProtKB-KW"/>
</dbReference>
<evidence type="ECO:0000256" key="1">
    <source>
        <dbReference type="ARBA" id="ARBA00001974"/>
    </source>
</evidence>
<dbReference type="InterPro" id="IPR050416">
    <property type="entry name" value="FAD-linked_Oxidoreductase"/>
</dbReference>
<proteinExistence type="inferred from homology"/>
<keyword evidence="3" id="KW-0285">Flavoprotein</keyword>
<dbReference type="Proteomes" id="UP000431744">
    <property type="component" value="Unassembled WGS sequence"/>
</dbReference>
<dbReference type="InterPro" id="IPR036318">
    <property type="entry name" value="FAD-bd_PCMH-like_sf"/>
</dbReference>
<evidence type="ECO:0000256" key="2">
    <source>
        <dbReference type="ARBA" id="ARBA00005466"/>
    </source>
</evidence>
<keyword evidence="9" id="KW-1185">Reference proteome</keyword>
<dbReference type="InterPro" id="IPR016167">
    <property type="entry name" value="FAD-bd_PCMH_sub1"/>
</dbReference>
<dbReference type="SUPFAM" id="SSF56176">
    <property type="entry name" value="FAD-binding/transporter-associated domain-like"/>
    <property type="match status" value="1"/>
</dbReference>
<evidence type="ECO:0000313" key="8">
    <source>
        <dbReference type="EMBL" id="KAB1649181.1"/>
    </source>
</evidence>
<dbReference type="Pfam" id="PF01565">
    <property type="entry name" value="FAD_binding_4"/>
    <property type="match status" value="1"/>
</dbReference>
<comment type="cofactor">
    <cofactor evidence="1">
        <name>FAD</name>
        <dbReference type="ChEBI" id="CHEBI:57692"/>
    </cofactor>
</comment>
<dbReference type="InterPro" id="IPR016166">
    <property type="entry name" value="FAD-bd_PCMH"/>
</dbReference>
<dbReference type="InterPro" id="IPR016169">
    <property type="entry name" value="FAD-bd_PCMH_sub2"/>
</dbReference>
<evidence type="ECO:0000256" key="5">
    <source>
        <dbReference type="ARBA" id="ARBA00023002"/>
    </source>
</evidence>
<name>A0A6H9WN98_9MICO</name>
<feature type="region of interest" description="Disordered" evidence="6">
    <location>
        <begin position="462"/>
        <end position="485"/>
    </location>
</feature>
<evidence type="ECO:0000256" key="4">
    <source>
        <dbReference type="ARBA" id="ARBA00022827"/>
    </source>
</evidence>
<evidence type="ECO:0000256" key="3">
    <source>
        <dbReference type="ARBA" id="ARBA00022630"/>
    </source>
</evidence>
<dbReference type="PANTHER" id="PTHR42973">
    <property type="entry name" value="BINDING OXIDOREDUCTASE, PUTATIVE (AFU_ORTHOLOGUE AFUA_1G17690)-RELATED"/>
    <property type="match status" value="1"/>
</dbReference>
<dbReference type="Gene3D" id="3.30.43.10">
    <property type="entry name" value="Uridine Diphospho-n-acetylenolpyruvylglucosamine Reductase, domain 2"/>
    <property type="match status" value="1"/>
</dbReference>
<evidence type="ECO:0000313" key="9">
    <source>
        <dbReference type="Proteomes" id="UP000431744"/>
    </source>
</evidence>
<evidence type="ECO:0000256" key="6">
    <source>
        <dbReference type="SAM" id="MobiDB-lite"/>
    </source>
</evidence>
<keyword evidence="5" id="KW-0560">Oxidoreductase</keyword>
<dbReference type="PANTHER" id="PTHR42973:SF39">
    <property type="entry name" value="FAD-BINDING PCMH-TYPE DOMAIN-CONTAINING PROTEIN"/>
    <property type="match status" value="1"/>
</dbReference>
<dbReference type="Gene3D" id="3.30.465.10">
    <property type="match status" value="1"/>
</dbReference>
<dbReference type="Gene3D" id="3.40.462.20">
    <property type="match status" value="1"/>
</dbReference>
<comment type="similarity">
    <text evidence="2">Belongs to the oxygen-dependent FAD-linked oxidoreductase family.</text>
</comment>
<accession>A0A6H9WN98</accession>
<dbReference type="AlphaFoldDB" id="A0A6H9WN98"/>
<evidence type="ECO:0000259" key="7">
    <source>
        <dbReference type="PROSITE" id="PS51387"/>
    </source>
</evidence>
<feature type="domain" description="FAD-binding PCMH-type" evidence="7">
    <location>
        <begin position="42"/>
        <end position="211"/>
    </location>
</feature>
<gene>
    <name evidence="8" type="ORF">F8O04_02560</name>
</gene>
<dbReference type="RefSeq" id="WP_158027773.1">
    <property type="nucleotide sequence ID" value="NZ_BMHG01000001.1"/>
</dbReference>
<dbReference type="OrthoDB" id="9775082at2"/>
<dbReference type="PROSITE" id="PS00862">
    <property type="entry name" value="OX2_COVAL_FAD"/>
    <property type="match status" value="1"/>
</dbReference>
<protein>
    <submittedName>
        <fullName evidence="8">FAD-binding oxidoreductase</fullName>
    </submittedName>
</protein>
<dbReference type="PROSITE" id="PS51387">
    <property type="entry name" value="FAD_PCMH"/>
    <property type="match status" value="1"/>
</dbReference>
<dbReference type="EMBL" id="WBJY01000001">
    <property type="protein sequence ID" value="KAB1649181.1"/>
    <property type="molecule type" value="Genomic_DNA"/>
</dbReference>
<dbReference type="GO" id="GO:0071949">
    <property type="term" value="F:FAD binding"/>
    <property type="evidence" value="ECO:0007669"/>
    <property type="project" value="InterPro"/>
</dbReference>
<keyword evidence="4" id="KW-0274">FAD</keyword>